<protein>
    <submittedName>
        <fullName evidence="3">DNA-directed DNA polymerase</fullName>
    </submittedName>
</protein>
<dbReference type="AlphaFoldDB" id="A0A918PFY4"/>
<evidence type="ECO:0000259" key="2">
    <source>
        <dbReference type="Pfam" id="PF00817"/>
    </source>
</evidence>
<keyword evidence="3" id="KW-0548">Nucleotidyltransferase</keyword>
<reference evidence="3" key="1">
    <citation type="journal article" date="2014" name="Int. J. Syst. Evol. Microbiol.">
        <title>Complete genome sequence of Corynebacterium casei LMG S-19264T (=DSM 44701T), isolated from a smear-ripened cheese.</title>
        <authorList>
            <consortium name="US DOE Joint Genome Institute (JGI-PGF)"/>
            <person name="Walter F."/>
            <person name="Albersmeier A."/>
            <person name="Kalinowski J."/>
            <person name="Ruckert C."/>
        </authorList>
    </citation>
    <scope>NUCLEOTIDE SEQUENCE</scope>
    <source>
        <strain evidence="3">KCTC 32255</strain>
    </source>
</reference>
<dbReference type="InterPro" id="IPR043502">
    <property type="entry name" value="DNA/RNA_pol_sf"/>
</dbReference>
<dbReference type="CDD" id="cd03468">
    <property type="entry name" value="PolY_like"/>
    <property type="match status" value="1"/>
</dbReference>
<name>A0A918PFY4_9SPHN</name>
<proteinExistence type="predicted"/>
<reference evidence="3" key="2">
    <citation type="submission" date="2020-09" db="EMBL/GenBank/DDBJ databases">
        <authorList>
            <person name="Sun Q."/>
            <person name="Kim S."/>
        </authorList>
    </citation>
    <scope>NUCLEOTIDE SEQUENCE</scope>
    <source>
        <strain evidence="3">KCTC 32255</strain>
    </source>
</reference>
<feature type="domain" description="UmuC" evidence="2">
    <location>
        <begin position="47"/>
        <end position="164"/>
    </location>
</feature>
<comment type="caution">
    <text evidence="3">The sequence shown here is derived from an EMBL/GenBank/DDBJ whole genome shotgun (WGS) entry which is preliminary data.</text>
</comment>
<keyword evidence="1" id="KW-0227">DNA damage</keyword>
<dbReference type="PANTHER" id="PTHR35369:SF2">
    <property type="entry name" value="BLR3025 PROTEIN"/>
    <property type="match status" value="1"/>
</dbReference>
<gene>
    <name evidence="3" type="ORF">GCM10011614_22680</name>
</gene>
<dbReference type="Proteomes" id="UP000648075">
    <property type="component" value="Unassembled WGS sequence"/>
</dbReference>
<dbReference type="PANTHER" id="PTHR35369">
    <property type="entry name" value="BLR3025 PROTEIN-RELATED"/>
    <property type="match status" value="1"/>
</dbReference>
<keyword evidence="4" id="KW-1185">Reference proteome</keyword>
<organism evidence="3 4">
    <name type="scientific">Novosphingobium colocasiae</name>
    <dbReference type="NCBI Taxonomy" id="1256513"/>
    <lineage>
        <taxon>Bacteria</taxon>
        <taxon>Pseudomonadati</taxon>
        <taxon>Pseudomonadota</taxon>
        <taxon>Alphaproteobacteria</taxon>
        <taxon>Sphingomonadales</taxon>
        <taxon>Sphingomonadaceae</taxon>
        <taxon>Novosphingobium</taxon>
    </lineage>
</organism>
<dbReference type="InterPro" id="IPR001126">
    <property type="entry name" value="UmuC"/>
</dbReference>
<sequence length="529" mass="58132">MTDVCSVKRRHLALWFPFLPTDRLRIQQAPAEGADGARPDAPLALIARERGALRLRAVNAAARDQGIVPGMALADARALHSALVTADMDESADRHWLKRLAEHCLGWSPRVAMAPPDGITLDITGAEHLFGGESGLAAQTEDALAGIGMSVRLALADTPQGAQALARHARLPVVDERQALRALPVLALGLDEEATLALRRAGLRTIGDAAARPAASIAARFGAPAVTALRRLLGDESAPIDPLAQPEPLHFERRFPEPVALQASIAACFLDLLREAADMLERRGLGGRRFVLTLFRSDGARHRLAIETGLPTRDPAPVLRLFDERIATLADPLDPGFGYDRITLFLPVTEPLAASQATLDGSGREPAALADLIDRLSTRLGPASLCRLVPRDSHIPEQSQLALPAIEARAPLRWPTPPAGEPPMRPLFLFDPPQPVEVIAEVPDGPPHRFRWRRKLHEVRLYEGPERIASEWWRLPDGHKSRSEAPEKGGLTRDYFRIEDVRGRRYWIFRHGLYAEKPDPRWYLHGLFA</sequence>
<dbReference type="GO" id="GO:0006281">
    <property type="term" value="P:DNA repair"/>
    <property type="evidence" value="ECO:0007669"/>
    <property type="project" value="InterPro"/>
</dbReference>
<dbReference type="GO" id="GO:0003887">
    <property type="term" value="F:DNA-directed DNA polymerase activity"/>
    <property type="evidence" value="ECO:0007669"/>
    <property type="project" value="UniProtKB-KW"/>
</dbReference>
<dbReference type="EMBL" id="BMZA01000008">
    <property type="protein sequence ID" value="GGZ07239.1"/>
    <property type="molecule type" value="Genomic_DNA"/>
</dbReference>
<evidence type="ECO:0000313" key="4">
    <source>
        <dbReference type="Proteomes" id="UP000648075"/>
    </source>
</evidence>
<keyword evidence="3" id="KW-0808">Transferase</keyword>
<evidence type="ECO:0000256" key="1">
    <source>
        <dbReference type="ARBA" id="ARBA00022763"/>
    </source>
</evidence>
<dbReference type="Pfam" id="PF00817">
    <property type="entry name" value="IMS"/>
    <property type="match status" value="1"/>
</dbReference>
<evidence type="ECO:0000313" key="3">
    <source>
        <dbReference type="EMBL" id="GGZ07239.1"/>
    </source>
</evidence>
<dbReference type="SUPFAM" id="SSF56672">
    <property type="entry name" value="DNA/RNA polymerases"/>
    <property type="match status" value="1"/>
</dbReference>
<dbReference type="InterPro" id="IPR050356">
    <property type="entry name" value="SulA_CellDiv_inhibitor"/>
</dbReference>
<accession>A0A918PFY4</accession>
<keyword evidence="3" id="KW-0239">DNA-directed DNA polymerase</keyword>
<dbReference type="RefSeq" id="WP_229814054.1">
    <property type="nucleotide sequence ID" value="NZ_BMZA01000008.1"/>
</dbReference>